<organism evidence="1 2">
    <name type="scientific">Antrodiella citrinella</name>
    <dbReference type="NCBI Taxonomy" id="2447956"/>
    <lineage>
        <taxon>Eukaryota</taxon>
        <taxon>Fungi</taxon>
        <taxon>Dikarya</taxon>
        <taxon>Basidiomycota</taxon>
        <taxon>Agaricomycotina</taxon>
        <taxon>Agaricomycetes</taxon>
        <taxon>Polyporales</taxon>
        <taxon>Steccherinaceae</taxon>
        <taxon>Antrodiella</taxon>
    </lineage>
</organism>
<keyword evidence="2" id="KW-1185">Reference proteome</keyword>
<protein>
    <submittedName>
        <fullName evidence="1">Uncharacterized protein</fullName>
    </submittedName>
</protein>
<gene>
    <name evidence="1" type="ORF">EUX98_g9191</name>
</gene>
<sequence length="235" mass="27562">MCRFRREFQEKFHWVLVHQMSCALHNSNTTVGKICGYPEIKKVISNNARVVSFFSRSHYWGGQLNEVAKKAGITRSLQTHSDTRWYTLIKQAMSVKEYHYALNQICLRDDAQKKTNGFSPVNADVVRIVCWEKDQWDLNEQLIRYAKPLVDMIGNLESRDASLADVMIELLKCARTLQKMPTYDTDNLHFLQHTRTEFDKGFHLMNTDLAFFALFLHPLCRKLALKQKRNSRTMR</sequence>
<dbReference type="SUPFAM" id="SSF53098">
    <property type="entry name" value="Ribonuclease H-like"/>
    <property type="match status" value="1"/>
</dbReference>
<dbReference type="InterPro" id="IPR012337">
    <property type="entry name" value="RNaseH-like_sf"/>
</dbReference>
<dbReference type="OrthoDB" id="2802234at2759"/>
<dbReference type="AlphaFoldDB" id="A0A4S4LWX9"/>
<evidence type="ECO:0000313" key="1">
    <source>
        <dbReference type="EMBL" id="THH17104.1"/>
    </source>
</evidence>
<accession>A0A4S4LWX9</accession>
<dbReference type="Proteomes" id="UP000308730">
    <property type="component" value="Unassembled WGS sequence"/>
</dbReference>
<name>A0A4S4LWX9_9APHY</name>
<comment type="caution">
    <text evidence="1">The sequence shown here is derived from an EMBL/GenBank/DDBJ whole genome shotgun (WGS) entry which is preliminary data.</text>
</comment>
<dbReference type="EMBL" id="SGPM01000679">
    <property type="protein sequence ID" value="THH17104.1"/>
    <property type="molecule type" value="Genomic_DNA"/>
</dbReference>
<reference evidence="1 2" key="1">
    <citation type="submission" date="2019-02" db="EMBL/GenBank/DDBJ databases">
        <title>Genome sequencing of the rare red list fungi Antrodiella citrinella (Flaviporus citrinellus).</title>
        <authorList>
            <person name="Buettner E."/>
            <person name="Kellner H."/>
        </authorList>
    </citation>
    <scope>NUCLEOTIDE SEQUENCE [LARGE SCALE GENOMIC DNA]</scope>
    <source>
        <strain evidence="1 2">DSM 108506</strain>
    </source>
</reference>
<evidence type="ECO:0000313" key="2">
    <source>
        <dbReference type="Proteomes" id="UP000308730"/>
    </source>
</evidence>
<proteinExistence type="predicted"/>